<proteinExistence type="inferred from homology"/>
<feature type="chain" id="PRO_5045647531" evidence="2">
    <location>
        <begin position="29"/>
        <end position="327"/>
    </location>
</feature>
<gene>
    <name evidence="3" type="ORF">SM757_09225</name>
</gene>
<comment type="similarity">
    <text evidence="1">Belongs to the UPF0065 (bug) family.</text>
</comment>
<organism evidence="3 4">
    <name type="scientific">Azohydromonas lata</name>
    <dbReference type="NCBI Taxonomy" id="45677"/>
    <lineage>
        <taxon>Bacteria</taxon>
        <taxon>Pseudomonadati</taxon>
        <taxon>Pseudomonadota</taxon>
        <taxon>Betaproteobacteria</taxon>
        <taxon>Burkholderiales</taxon>
        <taxon>Sphaerotilaceae</taxon>
        <taxon>Azohydromonas</taxon>
    </lineage>
</organism>
<dbReference type="InterPro" id="IPR005064">
    <property type="entry name" value="BUG"/>
</dbReference>
<reference evidence="3 4" key="1">
    <citation type="submission" date="2023-11" db="EMBL/GenBank/DDBJ databases">
        <title>Draft genome of Azohydromonas lata strain H1 (DSM1123), a polyhydroxyalkanoate producer.</title>
        <authorList>
            <person name="Traversa D."/>
            <person name="D'Addabbo P."/>
            <person name="Pazzani C."/>
            <person name="Manzari C."/>
            <person name="Chiara M."/>
            <person name="Scrascia M."/>
        </authorList>
    </citation>
    <scope>NUCLEOTIDE SEQUENCE [LARGE SCALE GENOMIC DNA]</scope>
    <source>
        <strain evidence="3 4">H1</strain>
    </source>
</reference>
<evidence type="ECO:0000313" key="3">
    <source>
        <dbReference type="EMBL" id="MDZ5456756.1"/>
    </source>
</evidence>
<evidence type="ECO:0000256" key="1">
    <source>
        <dbReference type="ARBA" id="ARBA00006987"/>
    </source>
</evidence>
<evidence type="ECO:0000256" key="2">
    <source>
        <dbReference type="SAM" id="SignalP"/>
    </source>
</evidence>
<dbReference type="Gene3D" id="3.40.190.150">
    <property type="entry name" value="Bordetella uptake gene, domain 1"/>
    <property type="match status" value="1"/>
</dbReference>
<dbReference type="RefSeq" id="WP_322465196.1">
    <property type="nucleotide sequence ID" value="NZ_JAXOJX010000011.1"/>
</dbReference>
<keyword evidence="2" id="KW-0732">Signal</keyword>
<accession>A0ABU5IDX9</accession>
<dbReference type="Proteomes" id="UP001293718">
    <property type="component" value="Unassembled WGS sequence"/>
</dbReference>
<evidence type="ECO:0000313" key="4">
    <source>
        <dbReference type="Proteomes" id="UP001293718"/>
    </source>
</evidence>
<keyword evidence="4" id="KW-1185">Reference proteome</keyword>
<dbReference type="Pfam" id="PF03401">
    <property type="entry name" value="TctC"/>
    <property type="match status" value="1"/>
</dbReference>
<name>A0ABU5IDX9_9BURK</name>
<dbReference type="PANTHER" id="PTHR42928">
    <property type="entry name" value="TRICARBOXYLATE-BINDING PROTEIN"/>
    <property type="match status" value="1"/>
</dbReference>
<dbReference type="PIRSF" id="PIRSF017082">
    <property type="entry name" value="YflP"/>
    <property type="match status" value="1"/>
</dbReference>
<dbReference type="EMBL" id="JAXOJX010000011">
    <property type="protein sequence ID" value="MDZ5456756.1"/>
    <property type="molecule type" value="Genomic_DNA"/>
</dbReference>
<dbReference type="PANTHER" id="PTHR42928:SF5">
    <property type="entry name" value="BLR1237 PROTEIN"/>
    <property type="match status" value="1"/>
</dbReference>
<comment type="caution">
    <text evidence="3">The sequence shown here is derived from an EMBL/GenBank/DDBJ whole genome shotgun (WGS) entry which is preliminary data.</text>
</comment>
<dbReference type="InterPro" id="IPR042100">
    <property type="entry name" value="Bug_dom1"/>
</dbReference>
<dbReference type="SUPFAM" id="SSF53850">
    <property type="entry name" value="Periplasmic binding protein-like II"/>
    <property type="match status" value="1"/>
</dbReference>
<dbReference type="Gene3D" id="3.40.190.10">
    <property type="entry name" value="Periplasmic binding protein-like II"/>
    <property type="match status" value="1"/>
</dbReference>
<feature type="signal peptide" evidence="2">
    <location>
        <begin position="1"/>
        <end position="28"/>
    </location>
</feature>
<protein>
    <submittedName>
        <fullName evidence="3">Tripartite tricarboxylate transporter substrate binding protein</fullName>
    </submittedName>
</protein>
<dbReference type="CDD" id="cd13578">
    <property type="entry name" value="PBP2_Bug27"/>
    <property type="match status" value="1"/>
</dbReference>
<sequence length="327" mass="34077">MMNSIAARTWLAGIALSALACAAPRALAQDFPTKPIRLVVPFPAGGGTDNVARALGEGLAKELGQPIVVDNKAGAGTVIGNDTVAKSLPDGHTLLLNTSAFSIVPSLFPKLPYAFDKAFAPIVLLGRAPNVAVVRPDSPLKSAADFLAQARAHPGKLSYGSAGNGTSTHLAAELLKTTAKIYVTHVPYKGASPVVTDLLGGQIDLAFATLPSVMPFIASGKLRVLAVTGAARSPMLPEAPTFAESGVPNYQADVWYGVFAPAATPAPIVDQLHGAFKRAAQAEGFRKRAASEGMQLTLDSPAQTARIARAEEEKWRKVVTDQAIKLD</sequence>